<dbReference type="InterPro" id="IPR050492">
    <property type="entry name" value="Bact_metal-bind_prot9"/>
</dbReference>
<proteinExistence type="inferred from homology"/>
<evidence type="ECO:0000256" key="2">
    <source>
        <dbReference type="ARBA" id="ARBA00015915"/>
    </source>
</evidence>
<keyword evidence="5" id="KW-0864">Zinc transport</keyword>
<dbReference type="AlphaFoldDB" id="A0A1C9W5M4"/>
<organism evidence="7 8">
    <name type="scientific">Microbulbifer aggregans</name>
    <dbReference type="NCBI Taxonomy" id="1769779"/>
    <lineage>
        <taxon>Bacteria</taxon>
        <taxon>Pseudomonadati</taxon>
        <taxon>Pseudomonadota</taxon>
        <taxon>Gammaproteobacteria</taxon>
        <taxon>Cellvibrionales</taxon>
        <taxon>Microbulbiferaceae</taxon>
        <taxon>Microbulbifer</taxon>
    </lineage>
</organism>
<evidence type="ECO:0000256" key="6">
    <source>
        <dbReference type="SAM" id="SignalP"/>
    </source>
</evidence>
<keyword evidence="8" id="KW-1185">Reference proteome</keyword>
<evidence type="ECO:0000313" key="7">
    <source>
        <dbReference type="EMBL" id="AOS96433.1"/>
    </source>
</evidence>
<dbReference type="PATRIC" id="fig|1769779.3.peg.986"/>
<keyword evidence="3" id="KW-0813">Transport</keyword>
<sequence length="300" mass="32308" precursor="true">MIATKRLNALLTAVALLAIAACSDDAPPADGALVVSVRPLALIAREIAGDELEVRELIRNGDPHHYAPSVSDRAMLERAALVVWLGPGMESVLAKQLSQVPAERQLLLLEQGEYEMKGAASGDPHVWLRPRNAAIIGAVMAERLALQYPGAAENFRRRARDFSRQMANLQKVLDRALWAYRDVPIVVTHDAYGHFFGNAGVVTSALGGSGGENRRGARTMLALGEVEDGCLFGEAPANDRDRQVAENLGLRYVALDPLGQQLAGDARYTDLIQALLGDARRCLGEVPDQTADSAKDPDSQ</sequence>
<keyword evidence="5" id="KW-0862">Zinc</keyword>
<dbReference type="Gene3D" id="3.40.50.1980">
    <property type="entry name" value="Nitrogenase molybdenum iron protein domain"/>
    <property type="match status" value="1"/>
</dbReference>
<comment type="similarity">
    <text evidence="1">Belongs to the bacterial solute-binding protein 9 family.</text>
</comment>
<dbReference type="PANTHER" id="PTHR42953">
    <property type="entry name" value="HIGH-AFFINITY ZINC UPTAKE SYSTEM PROTEIN ZNUA-RELATED"/>
    <property type="match status" value="1"/>
</dbReference>
<dbReference type="Pfam" id="PF01297">
    <property type="entry name" value="ZnuA"/>
    <property type="match status" value="1"/>
</dbReference>
<keyword evidence="5" id="KW-0406">Ion transport</keyword>
<dbReference type="InterPro" id="IPR006127">
    <property type="entry name" value="ZnuA-like"/>
</dbReference>
<dbReference type="STRING" id="1769779.AUP74_00968"/>
<gene>
    <name evidence="7" type="primary">znuA</name>
    <name evidence="7" type="ORF">AUP74_00968</name>
</gene>
<dbReference type="EMBL" id="CP014143">
    <property type="protein sequence ID" value="AOS96433.1"/>
    <property type="molecule type" value="Genomic_DNA"/>
</dbReference>
<name>A0A1C9W5M4_9GAMM</name>
<dbReference type="KEGG" id="micc:AUP74_00968"/>
<protein>
    <recommendedName>
        <fullName evidence="2">High-affinity zinc uptake system protein ZnuA</fullName>
    </recommendedName>
</protein>
<dbReference type="Proteomes" id="UP000095672">
    <property type="component" value="Chromosome"/>
</dbReference>
<dbReference type="PANTHER" id="PTHR42953:SF3">
    <property type="entry name" value="HIGH-AFFINITY ZINC UPTAKE SYSTEM PROTEIN ZNUA"/>
    <property type="match status" value="1"/>
</dbReference>
<evidence type="ECO:0000256" key="4">
    <source>
        <dbReference type="ARBA" id="ARBA00022729"/>
    </source>
</evidence>
<dbReference type="SUPFAM" id="SSF53807">
    <property type="entry name" value="Helical backbone' metal receptor"/>
    <property type="match status" value="1"/>
</dbReference>
<evidence type="ECO:0000256" key="3">
    <source>
        <dbReference type="ARBA" id="ARBA00022448"/>
    </source>
</evidence>
<dbReference type="GO" id="GO:0006829">
    <property type="term" value="P:zinc ion transport"/>
    <property type="evidence" value="ECO:0007669"/>
    <property type="project" value="UniProtKB-KW"/>
</dbReference>
<keyword evidence="4 6" id="KW-0732">Signal</keyword>
<evidence type="ECO:0000256" key="5">
    <source>
        <dbReference type="ARBA" id="ARBA00022906"/>
    </source>
</evidence>
<feature type="signal peptide" evidence="6">
    <location>
        <begin position="1"/>
        <end position="20"/>
    </location>
</feature>
<dbReference type="PROSITE" id="PS51257">
    <property type="entry name" value="PROKAR_LIPOPROTEIN"/>
    <property type="match status" value="1"/>
</dbReference>
<dbReference type="RefSeq" id="WP_083260819.1">
    <property type="nucleotide sequence ID" value="NZ_CP014143.1"/>
</dbReference>
<dbReference type="OrthoDB" id="7346865at2"/>
<accession>A0A1C9W5M4</accession>
<feature type="chain" id="PRO_5008895453" description="High-affinity zinc uptake system protein ZnuA" evidence="6">
    <location>
        <begin position="21"/>
        <end position="300"/>
    </location>
</feature>
<evidence type="ECO:0000256" key="1">
    <source>
        <dbReference type="ARBA" id="ARBA00011028"/>
    </source>
</evidence>
<evidence type="ECO:0000313" key="8">
    <source>
        <dbReference type="Proteomes" id="UP000095672"/>
    </source>
</evidence>
<dbReference type="GO" id="GO:0046872">
    <property type="term" value="F:metal ion binding"/>
    <property type="evidence" value="ECO:0007669"/>
    <property type="project" value="InterPro"/>
</dbReference>
<reference evidence="8" key="1">
    <citation type="submission" date="2016-01" db="EMBL/GenBank/DDBJ databases">
        <title>Complete genome sequence of Microbulbifer sp. CCB-MM1, a halophile isolated from Matang Mangrove Forest, Perak.</title>
        <authorList>
            <person name="Moh T.H."/>
            <person name="Dinesh B."/>
            <person name="Lau N.-S."/>
            <person name="Go F."/>
            <person name="Alexander Chong S.-C."/>
        </authorList>
    </citation>
    <scope>NUCLEOTIDE SEQUENCE [LARGE SCALE GENOMIC DNA]</scope>
    <source>
        <strain evidence="8">CCB-MM1</strain>
    </source>
</reference>